<feature type="domain" description="ZMYM2-like/QRICH1 C-terminal" evidence="4">
    <location>
        <begin position="143"/>
        <end position="291"/>
    </location>
</feature>
<keyword evidence="3" id="KW-0832">Ubl conjugation</keyword>
<comment type="caution">
    <text evidence="6">The sequence shown here is derived from an EMBL/GenBank/DDBJ whole genome shotgun (WGS) entry which is preliminary data.</text>
</comment>
<evidence type="ECO:0000256" key="2">
    <source>
        <dbReference type="ARBA" id="ARBA00022553"/>
    </source>
</evidence>
<dbReference type="Proteomes" id="UP001159405">
    <property type="component" value="Unassembled WGS sequence"/>
</dbReference>
<keyword evidence="2" id="KW-0597">Phosphoprotein</keyword>
<organism evidence="6 7">
    <name type="scientific">Porites lobata</name>
    <dbReference type="NCBI Taxonomy" id="104759"/>
    <lineage>
        <taxon>Eukaryota</taxon>
        <taxon>Metazoa</taxon>
        <taxon>Cnidaria</taxon>
        <taxon>Anthozoa</taxon>
        <taxon>Hexacorallia</taxon>
        <taxon>Scleractinia</taxon>
        <taxon>Fungiina</taxon>
        <taxon>Poritidae</taxon>
        <taxon>Porites</taxon>
    </lineage>
</organism>
<feature type="domain" description="QRICH1-like" evidence="5">
    <location>
        <begin position="16"/>
        <end position="118"/>
    </location>
</feature>
<dbReference type="InterPro" id="IPR021893">
    <property type="entry name" value="ZMYM2-like_C"/>
</dbReference>
<evidence type="ECO:0000259" key="5">
    <source>
        <dbReference type="Pfam" id="PF25561"/>
    </source>
</evidence>
<sequence>MNEKRFVDHDTSVEDYVESLENRNTKEKTKRDVKLLETFLRNEKNDEREDEQGIEPAELNKHLAEFIRSVRRKDGEDYEPSSLRCLVSSIERHLKENNYTKSIINDKEFELFRKCLQAKQKDRELKKADRGNKDKAAVAITDEEVDILYENNLLGVSSAQSLLNTVWLNNTIHIGMRGFQEHRDLCWGDVKLCKDAQGNEYLVYNERQTKKRSGVDASNVRKVSPKMFSTGDERDPVVAYKIYREKRPENMMADDSPFYLGINHTKTDGSKKHWFKSAPMGVNKLNTLMKTMASKANIKTTSDSRTIVLVNTLFKNLMTVKFRQRI</sequence>
<name>A0ABN8QPH8_9CNID</name>
<dbReference type="Pfam" id="PF12012">
    <property type="entry name" value="DUF3504"/>
    <property type="match status" value="1"/>
</dbReference>
<accession>A0ABN8QPH8</accession>
<evidence type="ECO:0000256" key="3">
    <source>
        <dbReference type="ARBA" id="ARBA00022843"/>
    </source>
</evidence>
<dbReference type="InterPro" id="IPR057926">
    <property type="entry name" value="QRICH1_dom"/>
</dbReference>
<dbReference type="PANTHER" id="PTHR46963">
    <property type="entry name" value="SIMILAR TO RIKEN CDNA E130308A19"/>
    <property type="match status" value="1"/>
</dbReference>
<dbReference type="Pfam" id="PF25561">
    <property type="entry name" value="QRICH1"/>
    <property type="match status" value="1"/>
</dbReference>
<evidence type="ECO:0000313" key="7">
    <source>
        <dbReference type="Proteomes" id="UP001159405"/>
    </source>
</evidence>
<keyword evidence="1" id="KW-1017">Isopeptide bond</keyword>
<reference evidence="6 7" key="1">
    <citation type="submission" date="2022-05" db="EMBL/GenBank/DDBJ databases">
        <authorList>
            <consortium name="Genoscope - CEA"/>
            <person name="William W."/>
        </authorList>
    </citation>
    <scope>NUCLEOTIDE SEQUENCE [LARGE SCALE GENOMIC DNA]</scope>
</reference>
<evidence type="ECO:0000313" key="6">
    <source>
        <dbReference type="EMBL" id="CAH3168359.1"/>
    </source>
</evidence>
<gene>
    <name evidence="6" type="ORF">PLOB_00009166</name>
</gene>
<proteinExistence type="predicted"/>
<dbReference type="EMBL" id="CALNXK010000144">
    <property type="protein sequence ID" value="CAH3168359.1"/>
    <property type="molecule type" value="Genomic_DNA"/>
</dbReference>
<evidence type="ECO:0000256" key="1">
    <source>
        <dbReference type="ARBA" id="ARBA00022499"/>
    </source>
</evidence>
<keyword evidence="7" id="KW-1185">Reference proteome</keyword>
<evidence type="ECO:0000259" key="4">
    <source>
        <dbReference type="Pfam" id="PF12012"/>
    </source>
</evidence>
<dbReference type="InterPro" id="IPR042838">
    <property type="entry name" value="KIAA1958"/>
</dbReference>
<evidence type="ECO:0008006" key="8">
    <source>
        <dbReference type="Google" id="ProtNLM"/>
    </source>
</evidence>
<dbReference type="PANTHER" id="PTHR46963:SF4">
    <property type="entry name" value="HYPOTHETICAL PROTEIN MGC115716"/>
    <property type="match status" value="1"/>
</dbReference>
<protein>
    <recommendedName>
        <fullName evidence="8">DUF3504 domain-containing protein</fullName>
    </recommendedName>
</protein>